<evidence type="ECO:0000313" key="7">
    <source>
        <dbReference type="EMBL" id="KAF9616310.1"/>
    </source>
</evidence>
<dbReference type="PROSITE" id="PS50863">
    <property type="entry name" value="B3"/>
    <property type="match status" value="1"/>
</dbReference>
<dbReference type="AlphaFoldDB" id="A0A835ICB5"/>
<dbReference type="Pfam" id="PF02362">
    <property type="entry name" value="B3"/>
    <property type="match status" value="1"/>
</dbReference>
<dbReference type="EMBL" id="JADFTS010000003">
    <property type="protein sequence ID" value="KAF9616310.1"/>
    <property type="molecule type" value="Genomic_DNA"/>
</dbReference>
<evidence type="ECO:0000256" key="4">
    <source>
        <dbReference type="ARBA" id="ARBA00023163"/>
    </source>
</evidence>
<dbReference type="SUPFAM" id="SSF51445">
    <property type="entry name" value="(Trans)glycosidases"/>
    <property type="match status" value="1"/>
</dbReference>
<keyword evidence="2" id="KW-0805">Transcription regulation</keyword>
<evidence type="ECO:0000256" key="1">
    <source>
        <dbReference type="ARBA" id="ARBA00004123"/>
    </source>
</evidence>
<dbReference type="InterPro" id="IPR017853">
    <property type="entry name" value="GH"/>
</dbReference>
<dbReference type="PROSITE" id="PS01095">
    <property type="entry name" value="GH18_1"/>
    <property type="match status" value="1"/>
</dbReference>
<evidence type="ECO:0000256" key="2">
    <source>
        <dbReference type="ARBA" id="ARBA00023015"/>
    </source>
</evidence>
<dbReference type="GO" id="GO:0004568">
    <property type="term" value="F:chitinase activity"/>
    <property type="evidence" value="ECO:0007669"/>
    <property type="project" value="TreeGrafter"/>
</dbReference>
<feature type="domain" description="TF-B3" evidence="6">
    <location>
        <begin position="323"/>
        <end position="418"/>
    </location>
</feature>
<protein>
    <recommendedName>
        <fullName evidence="6">TF-B3 domain-containing protein</fullName>
    </recommendedName>
</protein>
<dbReference type="Gene3D" id="3.20.20.80">
    <property type="entry name" value="Glycosidases"/>
    <property type="match status" value="1"/>
</dbReference>
<dbReference type="PANTHER" id="PTHR45708:SF65">
    <property type="entry name" value="CHITINASE"/>
    <property type="match status" value="1"/>
</dbReference>
<reference evidence="7 8" key="1">
    <citation type="submission" date="2020-10" db="EMBL/GenBank/DDBJ databases">
        <title>The Coptis chinensis genome and diversification of protoberbering-type alkaloids.</title>
        <authorList>
            <person name="Wang B."/>
            <person name="Shu S."/>
            <person name="Song C."/>
            <person name="Liu Y."/>
        </authorList>
    </citation>
    <scope>NUCLEOTIDE SEQUENCE [LARGE SCALE GENOMIC DNA]</scope>
    <source>
        <strain evidence="7">HL-2020</strain>
        <tissue evidence="7">Leaf</tissue>
    </source>
</reference>
<organism evidence="7 8">
    <name type="scientific">Coptis chinensis</name>
    <dbReference type="NCBI Taxonomy" id="261450"/>
    <lineage>
        <taxon>Eukaryota</taxon>
        <taxon>Viridiplantae</taxon>
        <taxon>Streptophyta</taxon>
        <taxon>Embryophyta</taxon>
        <taxon>Tracheophyta</taxon>
        <taxon>Spermatophyta</taxon>
        <taxon>Magnoliopsida</taxon>
        <taxon>Ranunculales</taxon>
        <taxon>Ranunculaceae</taxon>
        <taxon>Coptidoideae</taxon>
        <taxon>Coptis</taxon>
    </lineage>
</organism>
<proteinExistence type="predicted"/>
<dbReference type="PANTHER" id="PTHR45708">
    <property type="entry name" value="ENDOCHITINASE"/>
    <property type="match status" value="1"/>
</dbReference>
<comment type="subcellular location">
    <subcellularLocation>
        <location evidence="1">Nucleus</location>
    </subcellularLocation>
</comment>
<gene>
    <name evidence="7" type="ORF">IFM89_029086</name>
</gene>
<evidence type="ECO:0000259" key="6">
    <source>
        <dbReference type="PROSITE" id="PS50863"/>
    </source>
</evidence>
<keyword evidence="8" id="KW-1185">Reference proteome</keyword>
<dbReference type="InterPro" id="IPR015300">
    <property type="entry name" value="DNA-bd_pseudobarrel_sf"/>
</dbReference>
<dbReference type="CDD" id="cd10017">
    <property type="entry name" value="B3_DNA"/>
    <property type="match status" value="1"/>
</dbReference>
<dbReference type="OrthoDB" id="638806at2759"/>
<accession>A0A835ICB5</accession>
<dbReference type="GO" id="GO:0005576">
    <property type="term" value="C:extracellular region"/>
    <property type="evidence" value="ECO:0007669"/>
    <property type="project" value="TreeGrafter"/>
</dbReference>
<dbReference type="GO" id="GO:0003677">
    <property type="term" value="F:DNA binding"/>
    <property type="evidence" value="ECO:0007669"/>
    <property type="project" value="UniProtKB-KW"/>
</dbReference>
<name>A0A835ICB5_9MAGN</name>
<comment type="caution">
    <text evidence="7">The sequence shown here is derived from an EMBL/GenBank/DDBJ whole genome shotgun (WGS) entry which is preliminary data.</text>
</comment>
<dbReference type="GO" id="GO:0005975">
    <property type="term" value="P:carbohydrate metabolic process"/>
    <property type="evidence" value="ECO:0007669"/>
    <property type="project" value="InterPro"/>
</dbReference>
<evidence type="ECO:0000256" key="5">
    <source>
        <dbReference type="ARBA" id="ARBA00023242"/>
    </source>
</evidence>
<dbReference type="GO" id="GO:0005634">
    <property type="term" value="C:nucleus"/>
    <property type="evidence" value="ECO:0007669"/>
    <property type="project" value="UniProtKB-SubCell"/>
</dbReference>
<evidence type="ECO:0000256" key="3">
    <source>
        <dbReference type="ARBA" id="ARBA00023125"/>
    </source>
</evidence>
<sequence>MFSVSSMDFDDVDMDCAAGNEGEALVGVIGNLVHSSPNIKKDVLVAGALQTVIGLLRKDNVDDCYRYEGGYWEARETKKWHDILDIFGQSNDASPCVDENLSLIVVGVGFCFDPNEFILHIVLNRCDFPFQILYARFSPQWTKATLPTVFWPRWSRLFAYIGLWLPGTTVTGIAPNYIAPYHHQRPAQLGLRMGGAFGSYSLASSDDARQVATYLWNNFLGGQSSSRPIGDVVLDGIDFNIEGCSNLYWDDLARYLSGYSKKVPRRTKQNVVNYCSVHAELRSSPNKYYHEYAREKLKQNQESSYAPVEEVENWPINEDKPYFHSILSNQNVQPMYNMALPAKIHRKLPQAMVPVILTGRKKKWTMHYYGDRECKRFNSNWKFFVNDNGLKAGDGVVFELTKCSSELIQFKVQILDGEIQSDIYKEWDGSSTKAPIIVD</sequence>
<dbReference type="Gene3D" id="2.40.330.10">
    <property type="entry name" value="DNA-binding pseudobarrel domain"/>
    <property type="match status" value="1"/>
</dbReference>
<evidence type="ECO:0000313" key="8">
    <source>
        <dbReference type="Proteomes" id="UP000631114"/>
    </source>
</evidence>
<dbReference type="InterPro" id="IPR003340">
    <property type="entry name" value="B3_DNA-bd"/>
</dbReference>
<keyword evidence="5" id="KW-0539">Nucleus</keyword>
<keyword evidence="3" id="KW-0238">DNA-binding</keyword>
<dbReference type="SUPFAM" id="SSF101936">
    <property type="entry name" value="DNA-binding pseudobarrel domain"/>
    <property type="match status" value="1"/>
</dbReference>
<dbReference type="Proteomes" id="UP000631114">
    <property type="component" value="Unassembled WGS sequence"/>
</dbReference>
<dbReference type="InterPro" id="IPR001579">
    <property type="entry name" value="Glyco_hydro_18_chit_AS"/>
</dbReference>
<dbReference type="InterPro" id="IPR050542">
    <property type="entry name" value="Glycosyl_Hydrlase18_Chitinase"/>
</dbReference>
<keyword evidence="4" id="KW-0804">Transcription</keyword>